<comment type="caution">
    <text evidence="8">The sequence shown here is derived from an EMBL/GenBank/DDBJ whole genome shotgun (WGS) entry which is preliminary data.</text>
</comment>
<dbReference type="InterPro" id="IPR015424">
    <property type="entry name" value="PyrdxlP-dep_Trfase"/>
</dbReference>
<dbReference type="RefSeq" id="WP_095597045.1">
    <property type="nucleotide sequence ID" value="NZ_BMKN01000001.1"/>
</dbReference>
<comment type="cofactor">
    <cofactor evidence="1 6 7">
        <name>pyridoxal 5'-phosphate</name>
        <dbReference type="ChEBI" id="CHEBI:597326"/>
    </cofactor>
</comment>
<keyword evidence="3" id="KW-0210">Decarboxylase</keyword>
<keyword evidence="4 6" id="KW-0663">Pyridoxal phosphate</keyword>
<evidence type="ECO:0000313" key="8">
    <source>
        <dbReference type="EMBL" id="GGE47819.1"/>
    </source>
</evidence>
<dbReference type="PROSITE" id="PS00392">
    <property type="entry name" value="DDC_GAD_HDC_YDC"/>
    <property type="match status" value="1"/>
</dbReference>
<sequence length="475" mass="51003">MANGKLDPKDWPSFRDAAHKMLDDALDKMETAETARVWTAPTPELIDAMSQPLPEAGQEIAAIGEQLTDLLPFGPGNTHPRFWGWVHGSGTPAGLLPAIAMAAMNANLGGRDTGAIHVEKQVLDWSKAMMGFPQDASGLLVSGTSMATVIAMKTARDAMLGVKTRKTGLGSHSLVAYTSAQTHSCVARAFDIIGLGADTLRLVPCTDDYTIDLGALRKMIADDLAAGRSPFALIGTAGAVNVGAIDDLDALADIARAHDMWYHVDAAIGGAAMLSDGLRPRFKGLERADSVAFDFHKWLQVNYDAGCVLIRDADAHYASFNERPAYLAQSARGLSGGDFWPVDYGPELSRDFRALKVWAHLSHFGTKALGAAVDDNHRQAKLLGQLVDEAPGLQLMAPVALNIVCFRATGQGDLDKLNNEIVWEMQESGFAVPSTTVLNGQTAIRINLTNHRTRDRDLRALVVMVQELAEKLTAA</sequence>
<keyword evidence="9" id="KW-1185">Reference proteome</keyword>
<dbReference type="Gene3D" id="3.40.640.10">
    <property type="entry name" value="Type I PLP-dependent aspartate aminotransferase-like (Major domain)"/>
    <property type="match status" value="1"/>
</dbReference>
<name>A0A917EKI0_9RHOB</name>
<dbReference type="InterPro" id="IPR010977">
    <property type="entry name" value="Aromatic_deC"/>
</dbReference>
<dbReference type="GO" id="GO:0030170">
    <property type="term" value="F:pyridoxal phosphate binding"/>
    <property type="evidence" value="ECO:0007669"/>
    <property type="project" value="InterPro"/>
</dbReference>
<keyword evidence="5 7" id="KW-0456">Lyase</keyword>
<dbReference type="GO" id="GO:0006520">
    <property type="term" value="P:amino acid metabolic process"/>
    <property type="evidence" value="ECO:0007669"/>
    <property type="project" value="InterPro"/>
</dbReference>
<dbReference type="Pfam" id="PF00282">
    <property type="entry name" value="Pyridoxal_deC"/>
    <property type="match status" value="1"/>
</dbReference>
<proteinExistence type="inferred from homology"/>
<protein>
    <submittedName>
        <fullName evidence="8">Cytochrome d ubiquinol oxidase subunit I</fullName>
    </submittedName>
</protein>
<evidence type="ECO:0000256" key="5">
    <source>
        <dbReference type="ARBA" id="ARBA00023239"/>
    </source>
</evidence>
<accession>A0A917EKI0</accession>
<dbReference type="SUPFAM" id="SSF53383">
    <property type="entry name" value="PLP-dependent transferases"/>
    <property type="match status" value="1"/>
</dbReference>
<evidence type="ECO:0000256" key="4">
    <source>
        <dbReference type="ARBA" id="ARBA00022898"/>
    </source>
</evidence>
<dbReference type="AlphaFoldDB" id="A0A917EKI0"/>
<reference evidence="8" key="1">
    <citation type="journal article" date="2014" name="Int. J. Syst. Evol. Microbiol.">
        <title>Complete genome sequence of Corynebacterium casei LMG S-19264T (=DSM 44701T), isolated from a smear-ripened cheese.</title>
        <authorList>
            <consortium name="US DOE Joint Genome Institute (JGI-PGF)"/>
            <person name="Walter F."/>
            <person name="Albersmeier A."/>
            <person name="Kalinowski J."/>
            <person name="Ruckert C."/>
        </authorList>
    </citation>
    <scope>NUCLEOTIDE SEQUENCE</scope>
    <source>
        <strain evidence="8">CGMCC 1.16012</strain>
    </source>
</reference>
<organism evidence="8 9">
    <name type="scientific">Actibacterium pelagium</name>
    <dbReference type="NCBI Taxonomy" id="2029103"/>
    <lineage>
        <taxon>Bacteria</taxon>
        <taxon>Pseudomonadati</taxon>
        <taxon>Pseudomonadota</taxon>
        <taxon>Alphaproteobacteria</taxon>
        <taxon>Rhodobacterales</taxon>
        <taxon>Roseobacteraceae</taxon>
        <taxon>Actibacterium</taxon>
    </lineage>
</organism>
<dbReference type="Gene3D" id="3.90.1150.10">
    <property type="entry name" value="Aspartate Aminotransferase, domain 1"/>
    <property type="match status" value="1"/>
</dbReference>
<dbReference type="InterPro" id="IPR015421">
    <property type="entry name" value="PyrdxlP-dep_Trfase_major"/>
</dbReference>
<gene>
    <name evidence="8" type="ORF">GCM10011517_14530</name>
</gene>
<dbReference type="Proteomes" id="UP000606730">
    <property type="component" value="Unassembled WGS sequence"/>
</dbReference>
<dbReference type="PRINTS" id="PR00800">
    <property type="entry name" value="YHDCRBOXLASE"/>
</dbReference>
<evidence type="ECO:0000256" key="6">
    <source>
        <dbReference type="PIRSR" id="PIRSR602129-50"/>
    </source>
</evidence>
<dbReference type="OrthoDB" id="9803665at2"/>
<dbReference type="PANTHER" id="PTHR11999">
    <property type="entry name" value="GROUP II PYRIDOXAL-5-PHOSPHATE DECARBOXYLASE"/>
    <property type="match status" value="1"/>
</dbReference>
<dbReference type="InterPro" id="IPR015422">
    <property type="entry name" value="PyrdxlP-dep_Trfase_small"/>
</dbReference>
<feature type="modified residue" description="N6-(pyridoxal phosphate)lysine" evidence="6">
    <location>
        <position position="297"/>
    </location>
</feature>
<dbReference type="PANTHER" id="PTHR11999:SF70">
    <property type="entry name" value="MIP05841P"/>
    <property type="match status" value="1"/>
</dbReference>
<evidence type="ECO:0000313" key="9">
    <source>
        <dbReference type="Proteomes" id="UP000606730"/>
    </source>
</evidence>
<reference evidence="8" key="2">
    <citation type="submission" date="2020-09" db="EMBL/GenBank/DDBJ databases">
        <authorList>
            <person name="Sun Q."/>
            <person name="Zhou Y."/>
        </authorList>
    </citation>
    <scope>NUCLEOTIDE SEQUENCE</scope>
    <source>
        <strain evidence="8">CGMCC 1.16012</strain>
    </source>
</reference>
<evidence type="ECO:0000256" key="3">
    <source>
        <dbReference type="ARBA" id="ARBA00022793"/>
    </source>
</evidence>
<dbReference type="GO" id="GO:0016831">
    <property type="term" value="F:carboxy-lyase activity"/>
    <property type="evidence" value="ECO:0007669"/>
    <property type="project" value="UniProtKB-KW"/>
</dbReference>
<dbReference type="Gene3D" id="3.90.1150.170">
    <property type="match status" value="1"/>
</dbReference>
<dbReference type="EMBL" id="BMKN01000001">
    <property type="protein sequence ID" value="GGE47819.1"/>
    <property type="molecule type" value="Genomic_DNA"/>
</dbReference>
<evidence type="ECO:0000256" key="7">
    <source>
        <dbReference type="RuleBase" id="RU000382"/>
    </source>
</evidence>
<dbReference type="InterPro" id="IPR002129">
    <property type="entry name" value="PyrdxlP-dep_de-COase"/>
</dbReference>
<evidence type="ECO:0000256" key="2">
    <source>
        <dbReference type="ARBA" id="ARBA00009533"/>
    </source>
</evidence>
<evidence type="ECO:0000256" key="1">
    <source>
        <dbReference type="ARBA" id="ARBA00001933"/>
    </source>
</evidence>
<comment type="similarity">
    <text evidence="2 7">Belongs to the group II decarboxylase family.</text>
</comment>
<dbReference type="InterPro" id="IPR021115">
    <property type="entry name" value="Pyridoxal-P_BS"/>
</dbReference>
<dbReference type="GO" id="GO:0019752">
    <property type="term" value="P:carboxylic acid metabolic process"/>
    <property type="evidence" value="ECO:0007669"/>
    <property type="project" value="InterPro"/>
</dbReference>